<evidence type="ECO:0000259" key="3">
    <source>
        <dbReference type="PROSITE" id="PS51019"/>
    </source>
</evidence>
<dbReference type="CDD" id="cd08544">
    <property type="entry name" value="Reeler"/>
    <property type="match status" value="1"/>
</dbReference>
<feature type="domain" description="Reelin" evidence="3">
    <location>
        <begin position="22"/>
        <end position="198"/>
    </location>
</feature>
<protein>
    <recommendedName>
        <fullName evidence="3">Reelin domain-containing protein</fullName>
    </recommendedName>
</protein>
<organism evidence="4 5">
    <name type="scientific">Daphnia pulex</name>
    <name type="common">Water flea</name>
    <dbReference type="NCBI Taxonomy" id="6669"/>
    <lineage>
        <taxon>Eukaryota</taxon>
        <taxon>Metazoa</taxon>
        <taxon>Ecdysozoa</taxon>
        <taxon>Arthropoda</taxon>
        <taxon>Crustacea</taxon>
        <taxon>Branchiopoda</taxon>
        <taxon>Diplostraca</taxon>
        <taxon>Cladocera</taxon>
        <taxon>Anomopoda</taxon>
        <taxon>Daphniidae</taxon>
        <taxon>Daphnia</taxon>
    </lineage>
</organism>
<dbReference type="PANTHER" id="PTHR45828:SF36">
    <property type="entry name" value="REELIN DOMAIN-CONTAINING PROTEIN"/>
    <property type="match status" value="1"/>
</dbReference>
<dbReference type="EMBL" id="GL732547">
    <property type="protein sequence ID" value="EFX80567.1"/>
    <property type="molecule type" value="Genomic_DNA"/>
</dbReference>
<dbReference type="Pfam" id="PF02014">
    <property type="entry name" value="Reeler"/>
    <property type="match status" value="1"/>
</dbReference>
<evidence type="ECO:0000256" key="1">
    <source>
        <dbReference type="SAM" id="Phobius"/>
    </source>
</evidence>
<dbReference type="InterPro" id="IPR002861">
    <property type="entry name" value="Reeler_dom"/>
</dbReference>
<dbReference type="PhylomeDB" id="E9GJ03"/>
<dbReference type="AlphaFoldDB" id="E9GJ03"/>
<dbReference type="HOGENOM" id="CLU_091827_0_0_1"/>
<dbReference type="eggNOG" id="KOG4293">
    <property type="taxonomic scope" value="Eukaryota"/>
</dbReference>
<feature type="chain" id="PRO_5003237505" description="Reelin domain-containing protein" evidence="2">
    <location>
        <begin position="36"/>
        <end position="229"/>
    </location>
</feature>
<dbReference type="PROSITE" id="PS51019">
    <property type="entry name" value="REELIN"/>
    <property type="match status" value="1"/>
</dbReference>
<dbReference type="PANTHER" id="PTHR45828">
    <property type="entry name" value="CYTOCHROME B561/FERRIC REDUCTASE TRANSMEMBRANE"/>
    <property type="match status" value="1"/>
</dbReference>
<dbReference type="OMA" id="STQGRIC"/>
<evidence type="ECO:0000313" key="5">
    <source>
        <dbReference type="Proteomes" id="UP000000305"/>
    </source>
</evidence>
<dbReference type="InterPro" id="IPR051237">
    <property type="entry name" value="Ferric-chelate_Red/DefProt"/>
</dbReference>
<dbReference type="Gene3D" id="2.60.40.4060">
    <property type="entry name" value="Reeler domain"/>
    <property type="match status" value="1"/>
</dbReference>
<keyword evidence="1" id="KW-0472">Membrane</keyword>
<sequence length="229" mass="24499">MPSNGKAAFVWASASAVSISVLSLLILAPVQQTQGYSNGAPTVSCGDMIPQHGVDAQFGPSPFLIHLMDGEIVLMDNSVHLELRSSDPQIAFEGYFIMAFDKNDHSANARPIGRFKQSANDVKVMDCPGGMQNAVTHSTNVKKSSVTLEWFPPENYSGQVVFRTTFVKGKSTFWVKQESKSVSFVMETTSSKGSPKAPMTGQKGSGSSSSSTVWAGLIAASLLAFLLVR</sequence>
<keyword evidence="1" id="KW-0812">Transmembrane</keyword>
<dbReference type="InParanoid" id="E9GJ03"/>
<feature type="signal peptide" evidence="2">
    <location>
        <begin position="1"/>
        <end position="35"/>
    </location>
</feature>
<accession>E9GJ03</accession>
<gene>
    <name evidence="4" type="ORF">DAPPUDRAFT_304152</name>
</gene>
<feature type="transmembrane region" description="Helical" evidence="1">
    <location>
        <begin position="211"/>
        <end position="228"/>
    </location>
</feature>
<dbReference type="KEGG" id="dpx:DAPPUDRAFT_304152"/>
<dbReference type="GO" id="GO:0016020">
    <property type="term" value="C:membrane"/>
    <property type="evidence" value="ECO:0000318"/>
    <property type="project" value="GO_Central"/>
</dbReference>
<dbReference type="Proteomes" id="UP000000305">
    <property type="component" value="Unassembled WGS sequence"/>
</dbReference>
<keyword evidence="1" id="KW-1133">Transmembrane helix</keyword>
<dbReference type="InterPro" id="IPR042307">
    <property type="entry name" value="Reeler_sf"/>
</dbReference>
<evidence type="ECO:0000313" key="4">
    <source>
        <dbReference type="EMBL" id="EFX80567.1"/>
    </source>
</evidence>
<name>E9GJ03_DAPPU</name>
<evidence type="ECO:0000256" key="2">
    <source>
        <dbReference type="SAM" id="SignalP"/>
    </source>
</evidence>
<keyword evidence="5" id="KW-1185">Reference proteome</keyword>
<keyword evidence="2" id="KW-0732">Signal</keyword>
<dbReference type="OrthoDB" id="6418377at2759"/>
<proteinExistence type="predicted"/>
<reference evidence="4 5" key="1">
    <citation type="journal article" date="2011" name="Science">
        <title>The ecoresponsive genome of Daphnia pulex.</title>
        <authorList>
            <person name="Colbourne J.K."/>
            <person name="Pfrender M.E."/>
            <person name="Gilbert D."/>
            <person name="Thomas W.K."/>
            <person name="Tucker A."/>
            <person name="Oakley T.H."/>
            <person name="Tokishita S."/>
            <person name="Aerts A."/>
            <person name="Arnold G.J."/>
            <person name="Basu M.K."/>
            <person name="Bauer D.J."/>
            <person name="Caceres C.E."/>
            <person name="Carmel L."/>
            <person name="Casola C."/>
            <person name="Choi J.H."/>
            <person name="Detter J.C."/>
            <person name="Dong Q."/>
            <person name="Dusheyko S."/>
            <person name="Eads B.D."/>
            <person name="Frohlich T."/>
            <person name="Geiler-Samerotte K.A."/>
            <person name="Gerlach D."/>
            <person name="Hatcher P."/>
            <person name="Jogdeo S."/>
            <person name="Krijgsveld J."/>
            <person name="Kriventseva E.V."/>
            <person name="Kultz D."/>
            <person name="Laforsch C."/>
            <person name="Lindquist E."/>
            <person name="Lopez J."/>
            <person name="Manak J.R."/>
            <person name="Muller J."/>
            <person name="Pangilinan J."/>
            <person name="Patwardhan R.P."/>
            <person name="Pitluck S."/>
            <person name="Pritham E.J."/>
            <person name="Rechtsteiner A."/>
            <person name="Rho M."/>
            <person name="Rogozin I.B."/>
            <person name="Sakarya O."/>
            <person name="Salamov A."/>
            <person name="Schaack S."/>
            <person name="Shapiro H."/>
            <person name="Shiga Y."/>
            <person name="Skalitzky C."/>
            <person name="Smith Z."/>
            <person name="Souvorov A."/>
            <person name="Sung W."/>
            <person name="Tang Z."/>
            <person name="Tsuchiya D."/>
            <person name="Tu H."/>
            <person name="Vos H."/>
            <person name="Wang M."/>
            <person name="Wolf Y.I."/>
            <person name="Yamagata H."/>
            <person name="Yamada T."/>
            <person name="Ye Y."/>
            <person name="Shaw J.R."/>
            <person name="Andrews J."/>
            <person name="Crease T.J."/>
            <person name="Tang H."/>
            <person name="Lucas S.M."/>
            <person name="Robertson H.M."/>
            <person name="Bork P."/>
            <person name="Koonin E.V."/>
            <person name="Zdobnov E.M."/>
            <person name="Grigoriev I.V."/>
            <person name="Lynch M."/>
            <person name="Boore J.L."/>
        </authorList>
    </citation>
    <scope>NUCLEOTIDE SEQUENCE [LARGE SCALE GENOMIC DNA]</scope>
</reference>